<proteinExistence type="predicted"/>
<gene>
    <name evidence="2" type="primary">umoA</name>
    <name evidence="2" type="ordered locus">PMI3115</name>
</gene>
<evidence type="ECO:0000256" key="1">
    <source>
        <dbReference type="SAM" id="SignalP"/>
    </source>
</evidence>
<keyword evidence="3" id="KW-1185">Reference proteome</keyword>
<feature type="chain" id="PRO_5002802028" evidence="1">
    <location>
        <begin position="24"/>
        <end position="180"/>
    </location>
</feature>
<protein>
    <submittedName>
        <fullName evidence="2">Upregulatior of flagellar operon (Putative exported protein)</fullName>
    </submittedName>
</protein>
<dbReference type="GeneID" id="6801904"/>
<dbReference type="EMBL" id="AM942759">
    <property type="protein sequence ID" value="CAR46121.1"/>
    <property type="molecule type" value="Genomic_DNA"/>
</dbReference>
<evidence type="ECO:0000313" key="3">
    <source>
        <dbReference type="Proteomes" id="UP000008319"/>
    </source>
</evidence>
<organism evidence="2 3">
    <name type="scientific">Proteus mirabilis (strain HI4320)</name>
    <dbReference type="NCBI Taxonomy" id="529507"/>
    <lineage>
        <taxon>Bacteria</taxon>
        <taxon>Pseudomonadati</taxon>
        <taxon>Pseudomonadota</taxon>
        <taxon>Gammaproteobacteria</taxon>
        <taxon>Enterobacterales</taxon>
        <taxon>Morganellaceae</taxon>
        <taxon>Proteus</taxon>
    </lineage>
</organism>
<keyword evidence="2" id="KW-0282">Flagellum</keyword>
<dbReference type="RefSeq" id="WP_004246526.1">
    <property type="nucleotide sequence ID" value="NC_010554.1"/>
</dbReference>
<dbReference type="AlphaFoldDB" id="B4F0S8"/>
<keyword evidence="2" id="KW-0969">Cilium</keyword>
<dbReference type="KEGG" id="pmr:PMI3115"/>
<evidence type="ECO:0000313" key="2">
    <source>
        <dbReference type="EMBL" id="CAR46121.1"/>
    </source>
</evidence>
<sequence length="180" mass="20654">MLARALFIPLSFPLLALSCYCWAGNGLVDRTWTASGMDSYSYRQALRQPTVGSRYTLFNITPDMPTPGGTSPVGTKGIRYIAMKYGPYGQPEHYKTYQVMFSHYSTTTTRKVRYLGELYTVVGDIYLIDPAATTNEWQRGRSQIVEEYYEILDTHGNRTGKGLRFNRWDRPINITNWSTY</sequence>
<dbReference type="Proteomes" id="UP000008319">
    <property type="component" value="Chromosome"/>
</dbReference>
<keyword evidence="1" id="KW-0732">Signal</keyword>
<dbReference type="eggNOG" id="ENOG502ZQ2Z">
    <property type="taxonomic scope" value="Bacteria"/>
</dbReference>
<accession>B4F0S8</accession>
<dbReference type="EnsemblBacteria" id="CAR46121">
    <property type="protein sequence ID" value="CAR46121"/>
    <property type="gene ID" value="PMI3115"/>
</dbReference>
<name>B4F0S8_PROMH</name>
<dbReference type="HOGENOM" id="CLU_1794330_0_0_6"/>
<keyword evidence="2" id="KW-0966">Cell projection</keyword>
<dbReference type="NCBIfam" id="NF041433">
    <property type="entry name" value="UmoA"/>
    <property type="match status" value="1"/>
</dbReference>
<reference evidence="2 3" key="1">
    <citation type="journal article" date="2008" name="J. Bacteriol.">
        <title>Complete genome sequence of uropathogenic Proteus mirabilis, a master of both adherence and motility.</title>
        <authorList>
            <person name="Pearson M.M."/>
            <person name="Sebaihia M."/>
            <person name="Churcher C."/>
            <person name="Quail M.A."/>
            <person name="Seshasayee A.S."/>
            <person name="Luscombe N.M."/>
            <person name="Abdellah Z."/>
            <person name="Arrosmith C."/>
            <person name="Atkin B."/>
            <person name="Chillingworth T."/>
            <person name="Hauser H."/>
            <person name="Jagels K."/>
            <person name="Moule S."/>
            <person name="Mungall K."/>
            <person name="Norbertczak H."/>
            <person name="Rabbinowitsch E."/>
            <person name="Walker D."/>
            <person name="Whithead S."/>
            <person name="Thomson N.R."/>
            <person name="Rather P.N."/>
            <person name="Parkhill J."/>
            <person name="Mobley H.L."/>
        </authorList>
    </citation>
    <scope>NUCLEOTIDE SEQUENCE [LARGE SCALE GENOMIC DNA]</scope>
    <source>
        <strain evidence="2 3">HI4320</strain>
    </source>
</reference>
<feature type="signal peptide" evidence="1">
    <location>
        <begin position="1"/>
        <end position="23"/>
    </location>
</feature>
<dbReference type="PROSITE" id="PS51257">
    <property type="entry name" value="PROKAR_LIPOPROTEIN"/>
    <property type="match status" value="1"/>
</dbReference>